<dbReference type="InterPro" id="IPR006357">
    <property type="entry name" value="HAD-SF_hydro_IIA"/>
</dbReference>
<proteinExistence type="predicted"/>
<reference evidence="2" key="1">
    <citation type="journal article" date="2019" name="Int. J. Syst. Evol. Microbiol.">
        <title>The Global Catalogue of Microorganisms (GCM) 10K type strain sequencing project: providing services to taxonomists for standard genome sequencing and annotation.</title>
        <authorList>
            <consortium name="The Broad Institute Genomics Platform"/>
            <consortium name="The Broad Institute Genome Sequencing Center for Infectious Disease"/>
            <person name="Wu L."/>
            <person name="Ma J."/>
        </authorList>
    </citation>
    <scope>NUCLEOTIDE SEQUENCE [LARGE SCALE GENOMIC DNA]</scope>
    <source>
        <strain evidence="2">JCM 17563</strain>
    </source>
</reference>
<dbReference type="NCBIfam" id="TIGR01460">
    <property type="entry name" value="HAD-SF-IIA"/>
    <property type="match status" value="1"/>
</dbReference>
<evidence type="ECO:0000313" key="1">
    <source>
        <dbReference type="EMBL" id="GAA4017702.1"/>
    </source>
</evidence>
<dbReference type="Pfam" id="PF13344">
    <property type="entry name" value="Hydrolase_6"/>
    <property type="match status" value="1"/>
</dbReference>
<dbReference type="EMBL" id="BAABBQ010000001">
    <property type="protein sequence ID" value="GAA4017702.1"/>
    <property type="molecule type" value="Genomic_DNA"/>
</dbReference>
<dbReference type="Gene3D" id="3.40.50.1000">
    <property type="entry name" value="HAD superfamily/HAD-like"/>
    <property type="match status" value="2"/>
</dbReference>
<dbReference type="RefSeq" id="WP_344706887.1">
    <property type="nucleotide sequence ID" value="NZ_BAABBQ010000001.1"/>
</dbReference>
<name>A0ABP7SWU7_9SPHN</name>
<dbReference type="PANTHER" id="PTHR19288">
    <property type="entry name" value="4-NITROPHENYLPHOSPHATASE-RELATED"/>
    <property type="match status" value="1"/>
</dbReference>
<protein>
    <submittedName>
        <fullName evidence="1">TIGR01459 family HAD-type hydrolase</fullName>
    </submittedName>
</protein>
<dbReference type="Pfam" id="PF13242">
    <property type="entry name" value="Hydrolase_like"/>
    <property type="match status" value="1"/>
</dbReference>
<dbReference type="GO" id="GO:0016787">
    <property type="term" value="F:hydrolase activity"/>
    <property type="evidence" value="ECO:0007669"/>
    <property type="project" value="UniProtKB-KW"/>
</dbReference>
<dbReference type="Proteomes" id="UP001500235">
    <property type="component" value="Unassembled WGS sequence"/>
</dbReference>
<dbReference type="SUPFAM" id="SSF56784">
    <property type="entry name" value="HAD-like"/>
    <property type="match status" value="1"/>
</dbReference>
<keyword evidence="1" id="KW-0378">Hydrolase</keyword>
<gene>
    <name evidence="1" type="ORF">GCM10022280_16240</name>
</gene>
<evidence type="ECO:0000313" key="2">
    <source>
        <dbReference type="Proteomes" id="UP001500235"/>
    </source>
</evidence>
<dbReference type="PANTHER" id="PTHR19288:SF90">
    <property type="entry name" value="OS08G0542600 PROTEIN"/>
    <property type="match status" value="1"/>
</dbReference>
<sequence>MHPRSLPERYRLILCDLWGCVHDGWRIFDGVEETLGAWKAQGRTVLFVTNAPRSADAIRDQLDRLGLDRSLDDGIVTAGEAGLAAVRGRPVGFCGTDDDRRDLTARGLIVAEGDFDELACAGLESGETVADYAARLAEWRAADVLLHCLNPDRIVHHQGEVMVCAGALADAYEELGGRTAWYGKPYAAIYDHALALAGVTDRASVLAVGDGLLTDMAGAAAYGIDGLFIAGGIHSGEEPAFPGDWRPVGTVEGLGTSGGAGA</sequence>
<comment type="caution">
    <text evidence="1">The sequence shown here is derived from an EMBL/GenBank/DDBJ whole genome shotgun (WGS) entry which is preliminary data.</text>
</comment>
<dbReference type="InterPro" id="IPR036412">
    <property type="entry name" value="HAD-like_sf"/>
</dbReference>
<keyword evidence="2" id="KW-1185">Reference proteome</keyword>
<organism evidence="1 2">
    <name type="scientific">Sphingomonas swuensis</name>
    <dbReference type="NCBI Taxonomy" id="977800"/>
    <lineage>
        <taxon>Bacteria</taxon>
        <taxon>Pseudomonadati</taxon>
        <taxon>Pseudomonadota</taxon>
        <taxon>Alphaproteobacteria</taxon>
        <taxon>Sphingomonadales</taxon>
        <taxon>Sphingomonadaceae</taxon>
        <taxon>Sphingomonas</taxon>
    </lineage>
</organism>
<accession>A0ABP7SWU7</accession>
<dbReference type="InterPro" id="IPR023214">
    <property type="entry name" value="HAD_sf"/>
</dbReference>